<evidence type="ECO:0000313" key="1">
    <source>
        <dbReference type="EMBL" id="QDQ14322.1"/>
    </source>
</evidence>
<gene>
    <name evidence="1" type="ORF">FH965_30225</name>
</gene>
<dbReference type="AlphaFoldDB" id="A0A516RF81"/>
<protein>
    <recommendedName>
        <fullName evidence="3">Tail assembly chaperone</fullName>
    </recommendedName>
</protein>
<organism evidence="1 2">
    <name type="scientific">Streptomyces spectabilis</name>
    <dbReference type="NCBI Taxonomy" id="68270"/>
    <lineage>
        <taxon>Bacteria</taxon>
        <taxon>Bacillati</taxon>
        <taxon>Actinomycetota</taxon>
        <taxon>Actinomycetes</taxon>
        <taxon>Kitasatosporales</taxon>
        <taxon>Streptomycetaceae</taxon>
        <taxon>Streptomyces</taxon>
    </lineage>
</organism>
<dbReference type="RefSeq" id="WP_144321534.1">
    <property type="nucleotide sequence ID" value="NZ_CP040916.1"/>
</dbReference>
<proteinExistence type="predicted"/>
<dbReference type="EMBL" id="CP040916">
    <property type="protein sequence ID" value="QDQ14322.1"/>
    <property type="molecule type" value="Genomic_DNA"/>
</dbReference>
<reference evidence="1 2" key="1">
    <citation type="journal article" date="2019" name="J. Ind. Microbiol. Biotechnol.">
        <title>The complete genomic sequence of Streptomyces spectabilis NRRL-2792 and identification of secondary metabolite biosynthetic gene clusters.</title>
        <authorList>
            <person name="Sinha A."/>
            <person name="Phillips-Salemka S."/>
            <person name="Niraula T.A."/>
            <person name="Short K.A."/>
            <person name="Niraula N.P."/>
        </authorList>
    </citation>
    <scope>NUCLEOTIDE SEQUENCE [LARGE SCALE GENOMIC DNA]</scope>
    <source>
        <strain evidence="1 2">NRRL 2792</strain>
    </source>
</reference>
<sequence length="110" mass="11793">MTNILTFDDLMAEVEETYKAIPFQGPTGEVFNLRALVLLPRHERKAILDAVKIVNDGESDADSQEDAIDAVLLAVADNANGFSAVLDALPLAAKAKLIKAWSEATQAPEA</sequence>
<name>A0A516RF81_STRST</name>
<dbReference type="Pfam" id="PF17388">
    <property type="entry name" value="GP24_25"/>
    <property type="match status" value="1"/>
</dbReference>
<dbReference type="InterPro" id="IPR020132">
    <property type="entry name" value="Gp24/Gp25"/>
</dbReference>
<accession>A0A516RF81</accession>
<evidence type="ECO:0008006" key="3">
    <source>
        <dbReference type="Google" id="ProtNLM"/>
    </source>
</evidence>
<evidence type="ECO:0000313" key="2">
    <source>
        <dbReference type="Proteomes" id="UP000316806"/>
    </source>
</evidence>
<dbReference type="Proteomes" id="UP000316806">
    <property type="component" value="Chromosome"/>
</dbReference>